<accession>A0A7W7AIH1</accession>
<dbReference type="EMBL" id="JACHNY010000003">
    <property type="protein sequence ID" value="MBB4617648.1"/>
    <property type="molecule type" value="Genomic_DNA"/>
</dbReference>
<evidence type="ECO:0000313" key="2">
    <source>
        <dbReference type="EMBL" id="MBB4617648.1"/>
    </source>
</evidence>
<feature type="compositionally biased region" description="Low complexity" evidence="1">
    <location>
        <begin position="61"/>
        <end position="82"/>
    </location>
</feature>
<sequence length="144" mass="14910">MGKKKKHKQKHDHRHEGTSPKSDSAKSGLPPQVAGVAAALSRHLSSPEGRHMLATGLTMAAAAASAALTRPTAQTAQTAQRPAEPPRPPEAPVPPQPEAGAPPPPPPPTPPQGTTKTPDPQVIATVIGDMADQLFTKLFASRKA</sequence>
<feature type="region of interest" description="Disordered" evidence="1">
    <location>
        <begin position="61"/>
        <end position="123"/>
    </location>
</feature>
<feature type="compositionally biased region" description="Basic residues" evidence="1">
    <location>
        <begin position="1"/>
        <end position="13"/>
    </location>
</feature>
<protein>
    <submittedName>
        <fullName evidence="2">Uncharacterized protein</fullName>
    </submittedName>
</protein>
<feature type="compositionally biased region" description="Low complexity" evidence="1">
    <location>
        <begin position="112"/>
        <end position="121"/>
    </location>
</feature>
<evidence type="ECO:0000313" key="3">
    <source>
        <dbReference type="Proteomes" id="UP000574769"/>
    </source>
</evidence>
<organism evidence="2 3">
    <name type="scientific">Sphingomonas abaci</name>
    <dbReference type="NCBI Taxonomy" id="237611"/>
    <lineage>
        <taxon>Bacteria</taxon>
        <taxon>Pseudomonadati</taxon>
        <taxon>Pseudomonadota</taxon>
        <taxon>Alphaproteobacteria</taxon>
        <taxon>Sphingomonadales</taxon>
        <taxon>Sphingomonadaceae</taxon>
        <taxon>Sphingomonas</taxon>
    </lineage>
</organism>
<feature type="region of interest" description="Disordered" evidence="1">
    <location>
        <begin position="1"/>
        <end position="47"/>
    </location>
</feature>
<comment type="caution">
    <text evidence="2">The sequence shown here is derived from an EMBL/GenBank/DDBJ whole genome shotgun (WGS) entry which is preliminary data.</text>
</comment>
<reference evidence="2 3" key="1">
    <citation type="submission" date="2020-08" db="EMBL/GenBank/DDBJ databases">
        <title>Genomic Encyclopedia of Type Strains, Phase IV (KMG-IV): sequencing the most valuable type-strain genomes for metagenomic binning, comparative biology and taxonomic classification.</title>
        <authorList>
            <person name="Goeker M."/>
        </authorList>
    </citation>
    <scope>NUCLEOTIDE SEQUENCE [LARGE SCALE GENOMIC DNA]</scope>
    <source>
        <strain evidence="2 3">DSM 15867</strain>
    </source>
</reference>
<keyword evidence="3" id="KW-1185">Reference proteome</keyword>
<dbReference type="AlphaFoldDB" id="A0A7W7AIH1"/>
<evidence type="ECO:0000256" key="1">
    <source>
        <dbReference type="SAM" id="MobiDB-lite"/>
    </source>
</evidence>
<dbReference type="Proteomes" id="UP000574769">
    <property type="component" value="Unassembled WGS sequence"/>
</dbReference>
<name>A0A7W7AIH1_9SPHN</name>
<feature type="compositionally biased region" description="Pro residues" evidence="1">
    <location>
        <begin position="83"/>
        <end position="111"/>
    </location>
</feature>
<dbReference type="RefSeq" id="WP_184113691.1">
    <property type="nucleotide sequence ID" value="NZ_JACHNY010000003.1"/>
</dbReference>
<gene>
    <name evidence="2" type="ORF">GGQ96_001776</name>
</gene>
<proteinExistence type="predicted"/>